<keyword evidence="2" id="KW-1185">Reference proteome</keyword>
<dbReference type="AlphaFoldDB" id="A0A6G0I7C8"/>
<organism evidence="1 2">
    <name type="scientific">Larimichthys crocea</name>
    <name type="common">Large yellow croaker</name>
    <name type="synonym">Pseudosciaena crocea</name>
    <dbReference type="NCBI Taxonomy" id="215358"/>
    <lineage>
        <taxon>Eukaryota</taxon>
        <taxon>Metazoa</taxon>
        <taxon>Chordata</taxon>
        <taxon>Craniata</taxon>
        <taxon>Vertebrata</taxon>
        <taxon>Euteleostomi</taxon>
        <taxon>Actinopterygii</taxon>
        <taxon>Neopterygii</taxon>
        <taxon>Teleostei</taxon>
        <taxon>Neoteleostei</taxon>
        <taxon>Acanthomorphata</taxon>
        <taxon>Eupercaria</taxon>
        <taxon>Sciaenidae</taxon>
        <taxon>Larimichthys</taxon>
    </lineage>
</organism>
<dbReference type="EMBL" id="REGW02000014">
    <property type="protein sequence ID" value="KAE8287191.1"/>
    <property type="molecule type" value="Genomic_DNA"/>
</dbReference>
<protein>
    <submittedName>
        <fullName evidence="1">Uncharacterized protein</fullName>
    </submittedName>
</protein>
<name>A0A6G0I7C8_LARCR</name>
<gene>
    <name evidence="1" type="ORF">D5F01_LYC15160</name>
</gene>
<dbReference type="Proteomes" id="UP000424527">
    <property type="component" value="Unassembled WGS sequence"/>
</dbReference>
<accession>A0A6G0I7C8</accession>
<sequence>MAMDDVAQAAAVRLLSAVVLLRTVSIRGGAASPRPNVSGELELAALASCWSSERWTRFRTLPVLQSWCPQDPGTSFWQCSSLCTPPGSPLALPGYLTGYSSDFSSCSPTSVLEEKQWILVPTDHPTRLILRRLDQTPREPLQPSFVKKVCSDV</sequence>
<evidence type="ECO:0000313" key="2">
    <source>
        <dbReference type="Proteomes" id="UP000424527"/>
    </source>
</evidence>
<comment type="caution">
    <text evidence="1">The sequence shown here is derived from an EMBL/GenBank/DDBJ whole genome shotgun (WGS) entry which is preliminary data.</text>
</comment>
<proteinExistence type="predicted"/>
<evidence type="ECO:0000313" key="1">
    <source>
        <dbReference type="EMBL" id="KAE8287191.1"/>
    </source>
</evidence>
<reference evidence="1 2" key="1">
    <citation type="submission" date="2019-07" db="EMBL/GenBank/DDBJ databases">
        <title>Chromosome genome assembly for large yellow croaker.</title>
        <authorList>
            <person name="Xiao S."/>
        </authorList>
    </citation>
    <scope>NUCLEOTIDE SEQUENCE [LARGE SCALE GENOMIC DNA]</scope>
    <source>
        <strain evidence="1">JMULYC20181020</strain>
        <tissue evidence="1">Muscle</tissue>
    </source>
</reference>